<dbReference type="PROSITE" id="PS00061">
    <property type="entry name" value="ADH_SHORT"/>
    <property type="match status" value="1"/>
</dbReference>
<evidence type="ECO:0000313" key="5">
    <source>
        <dbReference type="Proteomes" id="UP000053599"/>
    </source>
</evidence>
<dbReference type="Proteomes" id="UP000053599">
    <property type="component" value="Unassembled WGS sequence"/>
</dbReference>
<dbReference type="PRINTS" id="PR00081">
    <property type="entry name" value="GDHRDH"/>
</dbReference>
<sequence length="305" mass="33375">MPVPEYHDRGPVKIPASSDTKNLTGKSVLVTGGASGLGKSYAQAFAEAGAFVTVVDFNETLGKKAVAEIGSHSQFVKCDVTNWDDQVQAFDAAVQNSPQKSCDVVIANAGIVGQDDMFTLQDPQGPALKPDLKTMDVNLTGLLYTVKLAIHYFRRQPIDSSRDRCLILKSSLSGYVDLPGSVQYNASKFGVRGVMRSLRRTSWTESIRINLVAPWYIRTPILGPAVQQYLDDKGVGFALVEDCCRAMLLISTDKTINGRAIGVVSRQHAKEGYMDLDLDDFKPGSLYLEWQQIVLDTAEILVKQP</sequence>
<protein>
    <submittedName>
        <fullName evidence="4">Uncharacterized protein</fullName>
    </submittedName>
</protein>
<dbReference type="InterPro" id="IPR020904">
    <property type="entry name" value="Sc_DH/Rdtase_CS"/>
</dbReference>
<dbReference type="STRING" id="1016849.A0A0D1YDG4"/>
<dbReference type="Pfam" id="PF00106">
    <property type="entry name" value="adh_short"/>
    <property type="match status" value="1"/>
</dbReference>
<dbReference type="Gene3D" id="3.40.50.720">
    <property type="entry name" value="NAD(P)-binding Rossmann-like Domain"/>
    <property type="match status" value="1"/>
</dbReference>
<dbReference type="SUPFAM" id="SSF51735">
    <property type="entry name" value="NAD(P)-binding Rossmann-fold domains"/>
    <property type="match status" value="1"/>
</dbReference>
<dbReference type="HOGENOM" id="CLU_010194_13_3_1"/>
<dbReference type="OrthoDB" id="5371740at2759"/>
<dbReference type="PANTHER" id="PTHR43180">
    <property type="entry name" value="3-OXOACYL-(ACYL-CARRIER-PROTEIN) REDUCTASE (AFU_ORTHOLOGUE AFUA_6G11210)"/>
    <property type="match status" value="1"/>
</dbReference>
<evidence type="ECO:0000256" key="3">
    <source>
        <dbReference type="ARBA" id="ARBA00023002"/>
    </source>
</evidence>
<keyword evidence="2" id="KW-0521">NADP</keyword>
<name>A0A0D1YDG4_9EURO</name>
<organism evidence="4 5">
    <name type="scientific">Exophiala sideris</name>
    <dbReference type="NCBI Taxonomy" id="1016849"/>
    <lineage>
        <taxon>Eukaryota</taxon>
        <taxon>Fungi</taxon>
        <taxon>Dikarya</taxon>
        <taxon>Ascomycota</taxon>
        <taxon>Pezizomycotina</taxon>
        <taxon>Eurotiomycetes</taxon>
        <taxon>Chaetothyriomycetidae</taxon>
        <taxon>Chaetothyriales</taxon>
        <taxon>Herpotrichiellaceae</taxon>
        <taxon>Exophiala</taxon>
    </lineage>
</organism>
<dbReference type="PANTHER" id="PTHR43180:SF31">
    <property type="entry name" value="CHAIN DEHYDROGENASE_REDUCTASE, PUTATIVE (AFU_ORTHOLOGUE AFUA_2G16570)-RELATED"/>
    <property type="match status" value="1"/>
</dbReference>
<keyword evidence="3" id="KW-0560">Oxidoreductase</keyword>
<comment type="similarity">
    <text evidence="1">Belongs to the short-chain dehydrogenases/reductases (SDR) family.</text>
</comment>
<gene>
    <name evidence="4" type="ORF">PV11_08461</name>
</gene>
<accession>A0A0D1YDG4</accession>
<reference evidence="4 5" key="1">
    <citation type="submission" date="2015-01" db="EMBL/GenBank/DDBJ databases">
        <title>The Genome Sequence of Exophiala sideris CBS121828.</title>
        <authorList>
            <consortium name="The Broad Institute Genomics Platform"/>
            <person name="Cuomo C."/>
            <person name="de Hoog S."/>
            <person name="Gorbushina A."/>
            <person name="Stielow B."/>
            <person name="Teixiera M."/>
            <person name="Abouelleil A."/>
            <person name="Chapman S.B."/>
            <person name="Priest M."/>
            <person name="Young S.K."/>
            <person name="Wortman J."/>
            <person name="Nusbaum C."/>
            <person name="Birren B."/>
        </authorList>
    </citation>
    <scope>NUCLEOTIDE SEQUENCE [LARGE SCALE GENOMIC DNA]</scope>
    <source>
        <strain evidence="4 5">CBS 121828</strain>
    </source>
</reference>
<dbReference type="InterPro" id="IPR002347">
    <property type="entry name" value="SDR_fam"/>
</dbReference>
<dbReference type="GO" id="GO:0016491">
    <property type="term" value="F:oxidoreductase activity"/>
    <property type="evidence" value="ECO:0007669"/>
    <property type="project" value="UniProtKB-KW"/>
</dbReference>
<dbReference type="AlphaFoldDB" id="A0A0D1YDG4"/>
<evidence type="ECO:0000256" key="1">
    <source>
        <dbReference type="ARBA" id="ARBA00006484"/>
    </source>
</evidence>
<dbReference type="EMBL" id="KN846953">
    <property type="protein sequence ID" value="KIV81007.1"/>
    <property type="molecule type" value="Genomic_DNA"/>
</dbReference>
<dbReference type="InterPro" id="IPR036291">
    <property type="entry name" value="NAD(P)-bd_dom_sf"/>
</dbReference>
<evidence type="ECO:0000256" key="2">
    <source>
        <dbReference type="ARBA" id="ARBA00022857"/>
    </source>
</evidence>
<evidence type="ECO:0000313" key="4">
    <source>
        <dbReference type="EMBL" id="KIV81007.1"/>
    </source>
</evidence>
<proteinExistence type="inferred from homology"/>